<dbReference type="InterPro" id="IPR010917">
    <property type="entry name" value="TonB_rcpt_CS"/>
</dbReference>
<dbReference type="InterPro" id="IPR039426">
    <property type="entry name" value="TonB-dep_rcpt-like"/>
</dbReference>
<accession>A0AA86J875</accession>
<dbReference type="InterPro" id="IPR036942">
    <property type="entry name" value="Beta-barrel_TonB_sf"/>
</dbReference>
<evidence type="ECO:0000256" key="5">
    <source>
        <dbReference type="ARBA" id="ARBA00022496"/>
    </source>
</evidence>
<dbReference type="KEGG" id="lto:RGQ30_23710"/>
<evidence type="ECO:0000256" key="12">
    <source>
        <dbReference type="ARBA" id="ARBA00023170"/>
    </source>
</evidence>
<dbReference type="PROSITE" id="PS01156">
    <property type="entry name" value="TONB_DEPENDENT_REC_2"/>
    <property type="match status" value="1"/>
</dbReference>
<evidence type="ECO:0000313" key="20">
    <source>
        <dbReference type="EMBL" id="BET26870.1"/>
    </source>
</evidence>
<dbReference type="Pfam" id="PF00593">
    <property type="entry name" value="TonB_dep_Rec_b-barrel"/>
    <property type="match status" value="1"/>
</dbReference>
<keyword evidence="13 14" id="KW-0998">Cell outer membrane</keyword>
<evidence type="ECO:0000313" key="21">
    <source>
        <dbReference type="Proteomes" id="UP001329151"/>
    </source>
</evidence>
<dbReference type="PROSITE" id="PS52016">
    <property type="entry name" value="TONB_DEPENDENT_REC_3"/>
    <property type="match status" value="1"/>
</dbReference>
<evidence type="ECO:0000256" key="1">
    <source>
        <dbReference type="ARBA" id="ARBA00004571"/>
    </source>
</evidence>
<keyword evidence="21" id="KW-1185">Reference proteome</keyword>
<dbReference type="AlphaFoldDB" id="A0AA86J875"/>
<feature type="domain" description="TonB-dependent receptor plug" evidence="19">
    <location>
        <begin position="57"/>
        <end position="166"/>
    </location>
</feature>
<dbReference type="InterPro" id="IPR000531">
    <property type="entry name" value="Beta-barrel_TonB"/>
</dbReference>
<keyword evidence="8" id="KW-0408">Iron</keyword>
<dbReference type="InterPro" id="IPR037066">
    <property type="entry name" value="Plug_dom_sf"/>
</dbReference>
<feature type="domain" description="TonB-dependent receptor-like beta-barrel" evidence="18">
    <location>
        <begin position="268"/>
        <end position="676"/>
    </location>
</feature>
<keyword evidence="9" id="KW-0406">Ion transport</keyword>
<evidence type="ECO:0000256" key="10">
    <source>
        <dbReference type="ARBA" id="ARBA00023077"/>
    </source>
</evidence>
<dbReference type="Proteomes" id="UP001329151">
    <property type="component" value="Chromosome"/>
</dbReference>
<evidence type="ECO:0000256" key="2">
    <source>
        <dbReference type="ARBA" id="ARBA00009810"/>
    </source>
</evidence>
<dbReference type="EMBL" id="AP028947">
    <property type="protein sequence ID" value="BET26870.1"/>
    <property type="molecule type" value="Genomic_DNA"/>
</dbReference>
<reference evidence="20 21" key="1">
    <citation type="submission" date="2023-10" db="EMBL/GenBank/DDBJ databases">
        <title>Complete Genome Sequence of Limnobacter thiooxidans CS-K2T, Isolated from freshwater lake sediments in Bavaria, Germany.</title>
        <authorList>
            <person name="Naruki M."/>
            <person name="Watanabe A."/>
            <person name="Warashina T."/>
            <person name="Morita T."/>
            <person name="Arakawa K."/>
        </authorList>
    </citation>
    <scope>NUCLEOTIDE SEQUENCE [LARGE SCALE GENOMIC DNA]</scope>
    <source>
        <strain evidence="20 21">CS-K2</strain>
    </source>
</reference>
<dbReference type="GO" id="GO:0038023">
    <property type="term" value="F:signaling receptor activity"/>
    <property type="evidence" value="ECO:0007669"/>
    <property type="project" value="InterPro"/>
</dbReference>
<evidence type="ECO:0000256" key="11">
    <source>
        <dbReference type="ARBA" id="ARBA00023136"/>
    </source>
</evidence>
<gene>
    <name evidence="20" type="ORF">RGQ30_23710</name>
</gene>
<dbReference type="GO" id="GO:0009279">
    <property type="term" value="C:cell outer membrane"/>
    <property type="evidence" value="ECO:0007669"/>
    <property type="project" value="UniProtKB-SubCell"/>
</dbReference>
<name>A0AA86J875_9BURK</name>
<evidence type="ECO:0000256" key="7">
    <source>
        <dbReference type="ARBA" id="ARBA00022729"/>
    </source>
</evidence>
<dbReference type="InterPro" id="IPR010105">
    <property type="entry name" value="TonB_sidphr_rcpt"/>
</dbReference>
<dbReference type="PANTHER" id="PTHR30442">
    <property type="entry name" value="IRON III DICITRATE TRANSPORT PROTEIN FECA"/>
    <property type="match status" value="1"/>
</dbReference>
<evidence type="ECO:0000259" key="18">
    <source>
        <dbReference type="Pfam" id="PF00593"/>
    </source>
</evidence>
<evidence type="ECO:0000256" key="17">
    <source>
        <dbReference type="SAM" id="SignalP"/>
    </source>
</evidence>
<evidence type="ECO:0000256" key="13">
    <source>
        <dbReference type="ARBA" id="ARBA00023237"/>
    </source>
</evidence>
<dbReference type="GO" id="GO:0015891">
    <property type="term" value="P:siderophore transport"/>
    <property type="evidence" value="ECO:0007669"/>
    <property type="project" value="InterPro"/>
</dbReference>
<keyword evidence="5" id="KW-0410">Iron transport</keyword>
<organism evidence="20 21">
    <name type="scientific">Limnobacter thiooxidans</name>
    <dbReference type="NCBI Taxonomy" id="131080"/>
    <lineage>
        <taxon>Bacteria</taxon>
        <taxon>Pseudomonadati</taxon>
        <taxon>Pseudomonadota</taxon>
        <taxon>Betaproteobacteria</taxon>
        <taxon>Burkholderiales</taxon>
        <taxon>Burkholderiaceae</taxon>
        <taxon>Limnobacter</taxon>
    </lineage>
</organism>
<evidence type="ECO:0000256" key="14">
    <source>
        <dbReference type="PROSITE-ProRule" id="PRU01360"/>
    </source>
</evidence>
<dbReference type="Gene3D" id="2.170.130.10">
    <property type="entry name" value="TonB-dependent receptor, plug domain"/>
    <property type="match status" value="1"/>
</dbReference>
<feature type="signal peptide" evidence="17">
    <location>
        <begin position="1"/>
        <end position="37"/>
    </location>
</feature>
<protein>
    <submittedName>
        <fullName evidence="20">TonB-dependent receptor family protein</fullName>
    </submittedName>
</protein>
<dbReference type="SUPFAM" id="SSF56935">
    <property type="entry name" value="Porins"/>
    <property type="match status" value="1"/>
</dbReference>
<evidence type="ECO:0000256" key="9">
    <source>
        <dbReference type="ARBA" id="ARBA00023065"/>
    </source>
</evidence>
<evidence type="ECO:0000259" key="19">
    <source>
        <dbReference type="Pfam" id="PF07715"/>
    </source>
</evidence>
<dbReference type="GO" id="GO:0015343">
    <property type="term" value="F:siderophore-iron transmembrane transporter activity"/>
    <property type="evidence" value="ECO:0007669"/>
    <property type="project" value="InterPro"/>
</dbReference>
<dbReference type="Gene3D" id="2.40.170.20">
    <property type="entry name" value="TonB-dependent receptor, beta-barrel domain"/>
    <property type="match status" value="1"/>
</dbReference>
<dbReference type="PANTHER" id="PTHR30442:SF0">
    <property type="entry name" value="FE(3+) DICITRATE TRANSPORT PROTEIN FECA"/>
    <property type="match status" value="1"/>
</dbReference>
<dbReference type="RefSeq" id="WP_130555699.1">
    <property type="nucleotide sequence ID" value="NZ_AP028947.1"/>
</dbReference>
<keyword evidence="3 14" id="KW-0813">Transport</keyword>
<dbReference type="Pfam" id="PF07715">
    <property type="entry name" value="Plug"/>
    <property type="match status" value="1"/>
</dbReference>
<evidence type="ECO:0000256" key="15">
    <source>
        <dbReference type="PROSITE-ProRule" id="PRU10144"/>
    </source>
</evidence>
<feature type="short sequence motif" description="TonB C-terminal box" evidence="15">
    <location>
        <begin position="688"/>
        <end position="705"/>
    </location>
</feature>
<proteinExistence type="inferred from homology"/>
<keyword evidence="12 20" id="KW-0675">Receptor</keyword>
<dbReference type="CDD" id="cd01347">
    <property type="entry name" value="ligand_gated_channel"/>
    <property type="match status" value="1"/>
</dbReference>
<evidence type="ECO:0000256" key="16">
    <source>
        <dbReference type="RuleBase" id="RU003357"/>
    </source>
</evidence>
<evidence type="ECO:0000256" key="8">
    <source>
        <dbReference type="ARBA" id="ARBA00023004"/>
    </source>
</evidence>
<dbReference type="InterPro" id="IPR012910">
    <property type="entry name" value="Plug_dom"/>
</dbReference>
<feature type="chain" id="PRO_5041681011" evidence="17">
    <location>
        <begin position="38"/>
        <end position="705"/>
    </location>
</feature>
<comment type="subcellular location">
    <subcellularLocation>
        <location evidence="1 14">Cell outer membrane</location>
        <topology evidence="1 14">Multi-pass membrane protein</topology>
    </subcellularLocation>
</comment>
<keyword evidence="6 14" id="KW-0812">Transmembrane</keyword>
<keyword evidence="4 14" id="KW-1134">Transmembrane beta strand</keyword>
<evidence type="ECO:0000256" key="6">
    <source>
        <dbReference type="ARBA" id="ARBA00022692"/>
    </source>
</evidence>
<keyword evidence="7 17" id="KW-0732">Signal</keyword>
<evidence type="ECO:0000256" key="4">
    <source>
        <dbReference type="ARBA" id="ARBA00022452"/>
    </source>
</evidence>
<comment type="similarity">
    <text evidence="2 14 16">Belongs to the TonB-dependent receptor family.</text>
</comment>
<dbReference type="NCBIfam" id="TIGR01783">
    <property type="entry name" value="TonB-siderophor"/>
    <property type="match status" value="1"/>
</dbReference>
<sequence length="705" mass="77281">MFARSTSECHRSRSPFKPTALAFAAATLALCSQAVNANSTESTLATVEVIGSEENLIKLPGSANIISQTDLDNSRAFTVNEVLRKVPGVTVRDEEGFGLRPNIAIRGLNPTRSTKVTLLEDGLPLSYAPYGDNASYYHPMIDRYSRIEVLKGSSALLFGPQTVGGVINYITPTPRQEFGGSLQGTLGNRDYFNGRIGLGGGGFNLDYVRKQGQGARDNTNHELDDLNLKYAFSIDERNALTLRASYYQERSQVTYAGLTQAEFERFGGQYNPFENDRFDIERIGTSATHDFSLNDNATLTTSIYYFQFDRDWWRQASNSQDAQCGGAFNNARLAGQAVDVNSCNSNQGRLRYYETYGIEPRLTVAHSAGEFQAGVKAHFEDQDRRQINGSSPTARSGVVVENNLRNTQAYSAFVSNRFDINQFSITPIARYESIDVERLNQLDGSQGATQISAFTPGIGVTWNPSPTLTVFSSLHEGFAPPRVEDLIGTAGTVTEVDAEQSTNFEVGVRTQLGETWTLQSAYFRTDFSNLIAVGSIAGGGTPLSQGKALFEGLEVNANGELGMGFLGRLAYTWLPTADQTEAFRNVSNGALVGVEGNRQPYAPRHTLTAALGYQQGKLRSELEAQYVGQQFSDFANTVAPTPDGQRGEIDAVAVWNMSLNYQFDKATTGFLSAKNLFDKTYITDRTRGIIVGMPRLLQVGVRYDF</sequence>
<keyword evidence="10 16" id="KW-0798">TonB box</keyword>
<evidence type="ECO:0000256" key="3">
    <source>
        <dbReference type="ARBA" id="ARBA00022448"/>
    </source>
</evidence>
<keyword evidence="11 14" id="KW-0472">Membrane</keyword>